<dbReference type="EMBL" id="CAXAMN010028117">
    <property type="protein sequence ID" value="CAK9115197.1"/>
    <property type="molecule type" value="Genomic_DNA"/>
</dbReference>
<accession>A0ABP0SRZ9</accession>
<keyword evidence="10" id="KW-1185">Reference proteome</keyword>
<feature type="compositionally biased region" description="Basic and acidic residues" evidence="7">
    <location>
        <begin position="101"/>
        <end position="111"/>
    </location>
</feature>
<evidence type="ECO:0000256" key="7">
    <source>
        <dbReference type="SAM" id="MobiDB-lite"/>
    </source>
</evidence>
<feature type="transmembrane region" description="Helical" evidence="8">
    <location>
        <begin position="164"/>
        <end position="182"/>
    </location>
</feature>
<feature type="transmembrane region" description="Helical" evidence="8">
    <location>
        <begin position="510"/>
        <end position="530"/>
    </location>
</feature>
<evidence type="ECO:0000256" key="4">
    <source>
        <dbReference type="ARBA" id="ARBA00022989"/>
    </source>
</evidence>
<evidence type="ECO:0000256" key="8">
    <source>
        <dbReference type="SAM" id="Phobius"/>
    </source>
</evidence>
<protein>
    <recommendedName>
        <fullName evidence="11">Bestrophin homolog</fullName>
    </recommendedName>
</protein>
<evidence type="ECO:0000256" key="5">
    <source>
        <dbReference type="ARBA" id="ARBA00023065"/>
    </source>
</evidence>
<evidence type="ECO:0000256" key="2">
    <source>
        <dbReference type="ARBA" id="ARBA00022448"/>
    </source>
</evidence>
<keyword evidence="3 8" id="KW-0812">Transmembrane</keyword>
<name>A0ABP0SRZ9_9DINO</name>
<keyword evidence="5" id="KW-0406">Ion transport</keyword>
<sequence>MGCVREFLEATASRYMTGSAGLAGWSSVGKDAARLLGGGAGSAVLQATGLWALGHLAERVEPSQGGRKCRVPACYGRFPIISARAERRPESCRTMTSSLFSKDETSTDRRVPQGAPSADSIASASFRTYVAGGFATPFTCSKMTLPESECVPNTFLELLSENDTVLTIVFFILGWFVFRLGLPDRRVAWDAWGSGAVRAVAVVLGKRPVVGKIPTSCVTSPARRVGGRSERPNVAEMLLYYNKSFFWLLLERRGSVFFRLDSVFGGLFIAALGGVVQYMRDSGWEYAPQIHHHYAFQALGAGVTFAIVFRTQLAWNRYWEAVTQLHFMYSKWADAFSQFQAFAEVTRKNVQEKDPVKADRIRLKQWRLKINYALLSTVAADRLTTGDNQRMEEVQVKGVRTRNTMRVDKEAQDFGLPKMAVRKEFDRMDSKTDAYVVFEKPSAEQVQLMMASNDIVSTVMYWILWDLADCMKDIEIAPPIQSRMYQELSNGMLGFNNCLKIADVPFPLPFAQLLGLLLVAFSAFIPVYVINFTGSPIAGPILCFFLFESLWCLNEVAKELENPFGQDTNDISLTDFHMRFVDCLEDVTVDEQVGMLRNPFLGIDPGEDDPEKHGIEVLPDVVVPGMEI</sequence>
<evidence type="ECO:0000256" key="1">
    <source>
        <dbReference type="ARBA" id="ARBA00004141"/>
    </source>
</evidence>
<evidence type="ECO:0000256" key="6">
    <source>
        <dbReference type="ARBA" id="ARBA00023136"/>
    </source>
</evidence>
<dbReference type="PANTHER" id="PTHR33281">
    <property type="entry name" value="UPF0187 PROTEIN YNEE"/>
    <property type="match status" value="1"/>
</dbReference>
<dbReference type="PANTHER" id="PTHR33281:SF20">
    <property type="match status" value="1"/>
</dbReference>
<keyword evidence="2" id="KW-0813">Transport</keyword>
<feature type="transmembrane region" description="Helical" evidence="8">
    <location>
        <begin position="256"/>
        <end position="279"/>
    </location>
</feature>
<evidence type="ECO:0008006" key="11">
    <source>
        <dbReference type="Google" id="ProtNLM"/>
    </source>
</evidence>
<dbReference type="Proteomes" id="UP001642484">
    <property type="component" value="Unassembled WGS sequence"/>
</dbReference>
<proteinExistence type="predicted"/>
<keyword evidence="6 8" id="KW-0472">Membrane</keyword>
<keyword evidence="4 8" id="KW-1133">Transmembrane helix</keyword>
<evidence type="ECO:0000313" key="9">
    <source>
        <dbReference type="EMBL" id="CAK9115197.1"/>
    </source>
</evidence>
<gene>
    <name evidence="9" type="ORF">CCMP2556_LOCUS53243</name>
</gene>
<evidence type="ECO:0000313" key="10">
    <source>
        <dbReference type="Proteomes" id="UP001642484"/>
    </source>
</evidence>
<evidence type="ECO:0000256" key="3">
    <source>
        <dbReference type="ARBA" id="ARBA00022692"/>
    </source>
</evidence>
<comment type="subcellular location">
    <subcellularLocation>
        <location evidence="1">Membrane</location>
        <topology evidence="1">Multi-pass membrane protein</topology>
    </subcellularLocation>
</comment>
<feature type="region of interest" description="Disordered" evidence="7">
    <location>
        <begin position="96"/>
        <end position="117"/>
    </location>
</feature>
<dbReference type="Pfam" id="PF25539">
    <property type="entry name" value="Bestrophin_2"/>
    <property type="match status" value="1"/>
</dbReference>
<dbReference type="InterPro" id="IPR044669">
    <property type="entry name" value="YneE/VCCN1/2-like"/>
</dbReference>
<feature type="transmembrane region" description="Helical" evidence="8">
    <location>
        <begin position="291"/>
        <end position="309"/>
    </location>
</feature>
<reference evidence="9 10" key="1">
    <citation type="submission" date="2024-02" db="EMBL/GenBank/DDBJ databases">
        <authorList>
            <person name="Chen Y."/>
            <person name="Shah S."/>
            <person name="Dougan E. K."/>
            <person name="Thang M."/>
            <person name="Chan C."/>
        </authorList>
    </citation>
    <scope>NUCLEOTIDE SEQUENCE [LARGE SCALE GENOMIC DNA]</scope>
</reference>
<organism evidence="9 10">
    <name type="scientific">Durusdinium trenchii</name>
    <dbReference type="NCBI Taxonomy" id="1381693"/>
    <lineage>
        <taxon>Eukaryota</taxon>
        <taxon>Sar</taxon>
        <taxon>Alveolata</taxon>
        <taxon>Dinophyceae</taxon>
        <taxon>Suessiales</taxon>
        <taxon>Symbiodiniaceae</taxon>
        <taxon>Durusdinium</taxon>
    </lineage>
</organism>
<comment type="caution">
    <text evidence="9">The sequence shown here is derived from an EMBL/GenBank/DDBJ whole genome shotgun (WGS) entry which is preliminary data.</text>
</comment>